<dbReference type="AlphaFoldDB" id="A0AAE1GTJ2"/>
<comment type="caution">
    <text evidence="2">The sequence shown here is derived from an EMBL/GenBank/DDBJ whole genome shotgun (WGS) entry which is preliminary data.</text>
</comment>
<keyword evidence="1" id="KW-0732">Signal</keyword>
<dbReference type="Proteomes" id="UP001219518">
    <property type="component" value="Unassembled WGS sequence"/>
</dbReference>
<organism evidence="2 3">
    <name type="scientific">Frankliniella fusca</name>
    <dbReference type="NCBI Taxonomy" id="407009"/>
    <lineage>
        <taxon>Eukaryota</taxon>
        <taxon>Metazoa</taxon>
        <taxon>Ecdysozoa</taxon>
        <taxon>Arthropoda</taxon>
        <taxon>Hexapoda</taxon>
        <taxon>Insecta</taxon>
        <taxon>Pterygota</taxon>
        <taxon>Neoptera</taxon>
        <taxon>Paraneoptera</taxon>
        <taxon>Thysanoptera</taxon>
        <taxon>Terebrantia</taxon>
        <taxon>Thripoidea</taxon>
        <taxon>Thripidae</taxon>
        <taxon>Frankliniella</taxon>
    </lineage>
</organism>
<proteinExistence type="predicted"/>
<feature type="chain" id="PRO_5042105486" evidence="1">
    <location>
        <begin position="27"/>
        <end position="146"/>
    </location>
</feature>
<reference evidence="2" key="2">
    <citation type="journal article" date="2023" name="BMC Genomics">
        <title>Pest status, molecular evolution, and epigenetic factors derived from the genome assembly of Frankliniella fusca, a thysanopteran phytovirus vector.</title>
        <authorList>
            <person name="Catto M.A."/>
            <person name="Labadie P.E."/>
            <person name="Jacobson A.L."/>
            <person name="Kennedy G.G."/>
            <person name="Srinivasan R."/>
            <person name="Hunt B.G."/>
        </authorList>
    </citation>
    <scope>NUCLEOTIDE SEQUENCE</scope>
    <source>
        <strain evidence="2">PL_HMW_Pooled</strain>
    </source>
</reference>
<feature type="signal peptide" evidence="1">
    <location>
        <begin position="1"/>
        <end position="26"/>
    </location>
</feature>
<protein>
    <submittedName>
        <fullName evidence="2">UvrABC system protein C</fullName>
    </submittedName>
</protein>
<name>A0AAE1GTJ2_9NEOP</name>
<dbReference type="EMBL" id="JAHWGI010000011">
    <property type="protein sequence ID" value="KAK3907575.1"/>
    <property type="molecule type" value="Genomic_DNA"/>
</dbReference>
<keyword evidence="3" id="KW-1185">Reference proteome</keyword>
<sequence>MAVVRFLYPPLVLVTVIAFFGTNTHSAPQPGILSGTLGIAQTIKEVFDKRSYHSDFEKCIKVATKYVSANKREELQRHSFRNLEDCILQNNAVLQQSISCYKPTLRSNVELFVKLAGSVISCVHNTVVKRLPECTYRKCTSIKITG</sequence>
<reference evidence="2" key="1">
    <citation type="submission" date="2021-07" db="EMBL/GenBank/DDBJ databases">
        <authorList>
            <person name="Catto M.A."/>
            <person name="Jacobson A."/>
            <person name="Kennedy G."/>
            <person name="Labadie P."/>
            <person name="Hunt B.G."/>
            <person name="Srinivasan R."/>
        </authorList>
    </citation>
    <scope>NUCLEOTIDE SEQUENCE</scope>
    <source>
        <strain evidence="2">PL_HMW_Pooled</strain>
        <tissue evidence="2">Head</tissue>
    </source>
</reference>
<evidence type="ECO:0000313" key="2">
    <source>
        <dbReference type="EMBL" id="KAK3907575.1"/>
    </source>
</evidence>
<accession>A0AAE1GTJ2</accession>
<evidence type="ECO:0000313" key="3">
    <source>
        <dbReference type="Proteomes" id="UP001219518"/>
    </source>
</evidence>
<evidence type="ECO:0000256" key="1">
    <source>
        <dbReference type="SAM" id="SignalP"/>
    </source>
</evidence>
<gene>
    <name evidence="2" type="ORF">KUF71_003074</name>
</gene>